<dbReference type="OrthoDB" id="191139at2759"/>
<dbReference type="EMBL" id="KN838555">
    <property type="protein sequence ID" value="KIK06121.1"/>
    <property type="molecule type" value="Genomic_DNA"/>
</dbReference>
<keyword evidence="5" id="KW-1185">Reference proteome</keyword>
<evidence type="ECO:0000256" key="2">
    <source>
        <dbReference type="RuleBase" id="RU000363"/>
    </source>
</evidence>
<dbReference type="Pfam" id="PF00106">
    <property type="entry name" value="adh_short"/>
    <property type="match status" value="1"/>
</dbReference>
<sequence>MGSILAIIRESFFPPRSTFKVDDVPDLAGKVIIITGANTGEIFFIQPRRVYLRHDVVYIAGRSQERVEQAIQDIKAETGNEALFLKLDLADLTSIKAAAEEFQRKETRLDVLYNNAGVMAPPVADVTAQGYDLQFGTNTLGHFYFTKLLLPTLLATAKASPNGKARVINVTSAAHHHGSIDFNTLKDGPARKKKFSLMLYGQSKLGNILFSNELFRRYADEGIISTSIHPGSLRSDLYRHMSRIENFLVGLFLYPSAMGALTLLWVGTTDEGLTLGGKYLIPWARVGTPKASAQDPKLAEELWTWMEKQVQNI</sequence>
<dbReference type="PRINTS" id="PR00080">
    <property type="entry name" value="SDRFAMILY"/>
</dbReference>
<organism evidence="4 5">
    <name type="scientific">Laccaria amethystina LaAM-08-1</name>
    <dbReference type="NCBI Taxonomy" id="1095629"/>
    <lineage>
        <taxon>Eukaryota</taxon>
        <taxon>Fungi</taxon>
        <taxon>Dikarya</taxon>
        <taxon>Basidiomycota</taxon>
        <taxon>Agaricomycotina</taxon>
        <taxon>Agaricomycetes</taxon>
        <taxon>Agaricomycetidae</taxon>
        <taxon>Agaricales</taxon>
        <taxon>Agaricineae</taxon>
        <taxon>Hydnangiaceae</taxon>
        <taxon>Laccaria</taxon>
    </lineage>
</organism>
<keyword evidence="1" id="KW-0560">Oxidoreductase</keyword>
<dbReference type="InterPro" id="IPR002347">
    <property type="entry name" value="SDR_fam"/>
</dbReference>
<dbReference type="InterPro" id="IPR036291">
    <property type="entry name" value="NAD(P)-bd_dom_sf"/>
</dbReference>
<dbReference type="AlphaFoldDB" id="A0A0C9XM24"/>
<evidence type="ECO:0000256" key="3">
    <source>
        <dbReference type="SAM" id="Phobius"/>
    </source>
</evidence>
<proteinExistence type="inferred from homology"/>
<name>A0A0C9XM24_9AGAR</name>
<keyword evidence="3" id="KW-0812">Transmembrane</keyword>
<comment type="similarity">
    <text evidence="2">Belongs to the short-chain dehydrogenases/reductases (SDR) family.</text>
</comment>
<protein>
    <recommendedName>
        <fullName evidence="6">NAD(P)-binding protein</fullName>
    </recommendedName>
</protein>
<accession>A0A0C9XM24</accession>
<dbReference type="PANTHER" id="PTHR43157:SF31">
    <property type="entry name" value="PHOSPHATIDYLINOSITOL-GLYCAN BIOSYNTHESIS CLASS F PROTEIN"/>
    <property type="match status" value="1"/>
</dbReference>
<evidence type="ECO:0000313" key="4">
    <source>
        <dbReference type="EMBL" id="KIK06121.1"/>
    </source>
</evidence>
<keyword evidence="3" id="KW-0472">Membrane</keyword>
<feature type="transmembrane region" description="Helical" evidence="3">
    <location>
        <begin position="247"/>
        <end position="266"/>
    </location>
</feature>
<reference evidence="4 5" key="1">
    <citation type="submission" date="2014-04" db="EMBL/GenBank/DDBJ databases">
        <authorList>
            <consortium name="DOE Joint Genome Institute"/>
            <person name="Kuo A."/>
            <person name="Kohler A."/>
            <person name="Nagy L.G."/>
            <person name="Floudas D."/>
            <person name="Copeland A."/>
            <person name="Barry K.W."/>
            <person name="Cichocki N."/>
            <person name="Veneault-Fourrey C."/>
            <person name="LaButti K."/>
            <person name="Lindquist E.A."/>
            <person name="Lipzen A."/>
            <person name="Lundell T."/>
            <person name="Morin E."/>
            <person name="Murat C."/>
            <person name="Sun H."/>
            <person name="Tunlid A."/>
            <person name="Henrissat B."/>
            <person name="Grigoriev I.V."/>
            <person name="Hibbett D.S."/>
            <person name="Martin F."/>
            <person name="Nordberg H.P."/>
            <person name="Cantor M.N."/>
            <person name="Hua S.X."/>
        </authorList>
    </citation>
    <scope>NUCLEOTIDE SEQUENCE [LARGE SCALE GENOMIC DNA]</scope>
    <source>
        <strain evidence="4 5">LaAM-08-1</strain>
    </source>
</reference>
<dbReference type="STRING" id="1095629.A0A0C9XM24"/>
<dbReference type="PRINTS" id="PR00081">
    <property type="entry name" value="GDHRDH"/>
</dbReference>
<dbReference type="PANTHER" id="PTHR43157">
    <property type="entry name" value="PHOSPHATIDYLINOSITOL-GLYCAN BIOSYNTHESIS CLASS F PROTEIN-RELATED"/>
    <property type="match status" value="1"/>
</dbReference>
<dbReference type="GO" id="GO:0016491">
    <property type="term" value="F:oxidoreductase activity"/>
    <property type="evidence" value="ECO:0007669"/>
    <property type="project" value="UniProtKB-KW"/>
</dbReference>
<dbReference type="SUPFAM" id="SSF51735">
    <property type="entry name" value="NAD(P)-binding Rossmann-fold domains"/>
    <property type="match status" value="1"/>
</dbReference>
<dbReference type="HOGENOM" id="CLU_010194_44_6_1"/>
<dbReference type="Gene3D" id="3.40.50.720">
    <property type="entry name" value="NAD(P)-binding Rossmann-like Domain"/>
    <property type="match status" value="1"/>
</dbReference>
<evidence type="ECO:0008006" key="6">
    <source>
        <dbReference type="Google" id="ProtNLM"/>
    </source>
</evidence>
<dbReference type="Proteomes" id="UP000054477">
    <property type="component" value="Unassembled WGS sequence"/>
</dbReference>
<reference evidence="5" key="2">
    <citation type="submission" date="2015-01" db="EMBL/GenBank/DDBJ databases">
        <title>Evolutionary Origins and Diversification of the Mycorrhizal Mutualists.</title>
        <authorList>
            <consortium name="DOE Joint Genome Institute"/>
            <consortium name="Mycorrhizal Genomics Consortium"/>
            <person name="Kohler A."/>
            <person name="Kuo A."/>
            <person name="Nagy L.G."/>
            <person name="Floudas D."/>
            <person name="Copeland A."/>
            <person name="Barry K.W."/>
            <person name="Cichocki N."/>
            <person name="Veneault-Fourrey C."/>
            <person name="LaButti K."/>
            <person name="Lindquist E.A."/>
            <person name="Lipzen A."/>
            <person name="Lundell T."/>
            <person name="Morin E."/>
            <person name="Murat C."/>
            <person name="Riley R."/>
            <person name="Ohm R."/>
            <person name="Sun H."/>
            <person name="Tunlid A."/>
            <person name="Henrissat B."/>
            <person name="Grigoriev I.V."/>
            <person name="Hibbett D.S."/>
            <person name="Martin F."/>
        </authorList>
    </citation>
    <scope>NUCLEOTIDE SEQUENCE [LARGE SCALE GENOMIC DNA]</scope>
    <source>
        <strain evidence="5">LaAM-08-1</strain>
    </source>
</reference>
<keyword evidence="3" id="KW-1133">Transmembrane helix</keyword>
<evidence type="ECO:0000256" key="1">
    <source>
        <dbReference type="ARBA" id="ARBA00023002"/>
    </source>
</evidence>
<gene>
    <name evidence="4" type="ORF">K443DRAFT_90265</name>
</gene>
<evidence type="ECO:0000313" key="5">
    <source>
        <dbReference type="Proteomes" id="UP000054477"/>
    </source>
</evidence>